<organism evidence="5 6">
    <name type="scientific">Nadsonia fulvescens var. elongata DSM 6958</name>
    <dbReference type="NCBI Taxonomy" id="857566"/>
    <lineage>
        <taxon>Eukaryota</taxon>
        <taxon>Fungi</taxon>
        <taxon>Dikarya</taxon>
        <taxon>Ascomycota</taxon>
        <taxon>Saccharomycotina</taxon>
        <taxon>Dipodascomycetes</taxon>
        <taxon>Dipodascales</taxon>
        <taxon>Dipodascales incertae sedis</taxon>
        <taxon>Nadsonia</taxon>
    </lineage>
</organism>
<dbReference type="Pfam" id="PF13373">
    <property type="entry name" value="Dsc3_C"/>
    <property type="match status" value="1"/>
</dbReference>
<evidence type="ECO:0008006" key="7">
    <source>
        <dbReference type="Google" id="ProtNLM"/>
    </source>
</evidence>
<gene>
    <name evidence="5" type="ORF">NADFUDRAFT_81421</name>
</gene>
<dbReference type="Proteomes" id="UP000095009">
    <property type="component" value="Unassembled WGS sequence"/>
</dbReference>
<feature type="transmembrane region" description="Helical" evidence="2">
    <location>
        <begin position="283"/>
        <end position="300"/>
    </location>
</feature>
<evidence type="ECO:0000256" key="2">
    <source>
        <dbReference type="SAM" id="Phobius"/>
    </source>
</evidence>
<evidence type="ECO:0000259" key="4">
    <source>
        <dbReference type="Pfam" id="PF13373"/>
    </source>
</evidence>
<keyword evidence="6" id="KW-1185">Reference proteome</keyword>
<dbReference type="InterPro" id="IPR045226">
    <property type="entry name" value="Dsc3"/>
</dbReference>
<evidence type="ECO:0000313" key="6">
    <source>
        <dbReference type="Proteomes" id="UP000095009"/>
    </source>
</evidence>
<dbReference type="STRING" id="857566.A0A1E3PSQ4"/>
<dbReference type="PANTHER" id="PTHR28049">
    <property type="entry name" value="TRANSMEMBRANE PROTEIN YOR223W"/>
    <property type="match status" value="1"/>
</dbReference>
<dbReference type="GO" id="GO:0005783">
    <property type="term" value="C:endoplasmic reticulum"/>
    <property type="evidence" value="ECO:0007669"/>
    <property type="project" value="TreeGrafter"/>
</dbReference>
<feature type="domain" description="DSC E3 ubiquitin ligase complex subunit 3 C-terminal" evidence="4">
    <location>
        <begin position="199"/>
        <end position="328"/>
    </location>
</feature>
<dbReference type="AlphaFoldDB" id="A0A1E3PSQ4"/>
<dbReference type="Gene3D" id="3.10.20.90">
    <property type="entry name" value="Phosphatidylinositol 3-kinase Catalytic Subunit, Chain A, domain 1"/>
    <property type="match status" value="1"/>
</dbReference>
<accession>A0A1E3PSQ4</accession>
<feature type="transmembrane region" description="Helical" evidence="2">
    <location>
        <begin position="312"/>
        <end position="330"/>
    </location>
</feature>
<dbReference type="InterPro" id="IPR025390">
    <property type="entry name" value="Dsc3_C"/>
</dbReference>
<evidence type="ECO:0000313" key="5">
    <source>
        <dbReference type="EMBL" id="ODQ68463.1"/>
    </source>
</evidence>
<sequence>MVEWINRHADDSSRPLLPISETGSLASTSSSNDSLAWVRKGKGKSKANPLDIEAGEQRRASGDESDITPADIIVRFADNKITDFTIYCPDVKALTVAKLKREIRSLNNGAFRKSRLRLINSGKVLRNDTNFAKDVLRRRQGQKSTQLPKSEDSFQTEEGSIEKIYIHCSVGEDLSAEELAEENKLDNRPQPHSTLPELRGFDRLRNAGFTQEDIDNMRQQFNSVYDGITTTGSSVPAVGGVVSGPDADDDGVDMRVLEERWIETGAGANDPSDVLGSGYMDDLSGMLVGLFFGLLALFFLKEGALFNKRQQRAIVAGVAVNFSFSIIRLFQ</sequence>
<dbReference type="EMBL" id="KV454406">
    <property type="protein sequence ID" value="ODQ68463.1"/>
    <property type="molecule type" value="Genomic_DNA"/>
</dbReference>
<dbReference type="Pfam" id="PF10302">
    <property type="entry name" value="Dsc3_N"/>
    <property type="match status" value="1"/>
</dbReference>
<dbReference type="PANTHER" id="PTHR28049:SF1">
    <property type="entry name" value="DSC E3 UBIQUITIN LIGASE COMPLEX SUBUNIT 3"/>
    <property type="match status" value="1"/>
</dbReference>
<dbReference type="InterPro" id="IPR019413">
    <property type="entry name" value="Dsc3_ub-like_dom"/>
</dbReference>
<proteinExistence type="predicted"/>
<feature type="region of interest" description="Disordered" evidence="1">
    <location>
        <begin position="16"/>
        <end position="40"/>
    </location>
</feature>
<feature type="region of interest" description="Disordered" evidence="1">
    <location>
        <begin position="45"/>
        <end position="64"/>
    </location>
</feature>
<keyword evidence="2" id="KW-1133">Transmembrane helix</keyword>
<protein>
    <recommendedName>
        <fullName evidence="7">Ubiquitin-like domain-containing protein</fullName>
    </recommendedName>
</protein>
<reference evidence="5 6" key="1">
    <citation type="journal article" date="2016" name="Proc. Natl. Acad. Sci. U.S.A.">
        <title>Comparative genomics of biotechnologically important yeasts.</title>
        <authorList>
            <person name="Riley R."/>
            <person name="Haridas S."/>
            <person name="Wolfe K.H."/>
            <person name="Lopes M.R."/>
            <person name="Hittinger C.T."/>
            <person name="Goeker M."/>
            <person name="Salamov A.A."/>
            <person name="Wisecaver J.H."/>
            <person name="Long T.M."/>
            <person name="Calvey C.H."/>
            <person name="Aerts A.L."/>
            <person name="Barry K.W."/>
            <person name="Choi C."/>
            <person name="Clum A."/>
            <person name="Coughlan A.Y."/>
            <person name="Deshpande S."/>
            <person name="Douglass A.P."/>
            <person name="Hanson S.J."/>
            <person name="Klenk H.-P."/>
            <person name="LaButti K.M."/>
            <person name="Lapidus A."/>
            <person name="Lindquist E.A."/>
            <person name="Lipzen A.M."/>
            <person name="Meier-Kolthoff J.P."/>
            <person name="Ohm R.A."/>
            <person name="Otillar R.P."/>
            <person name="Pangilinan J.L."/>
            <person name="Peng Y."/>
            <person name="Rokas A."/>
            <person name="Rosa C.A."/>
            <person name="Scheuner C."/>
            <person name="Sibirny A.A."/>
            <person name="Slot J.C."/>
            <person name="Stielow J.B."/>
            <person name="Sun H."/>
            <person name="Kurtzman C.P."/>
            <person name="Blackwell M."/>
            <person name="Grigoriev I.V."/>
            <person name="Jeffries T.W."/>
        </authorList>
    </citation>
    <scope>NUCLEOTIDE SEQUENCE [LARGE SCALE GENOMIC DNA]</scope>
    <source>
        <strain evidence="5 6">DSM 6958</strain>
    </source>
</reference>
<keyword evidence="2" id="KW-0472">Membrane</keyword>
<evidence type="ECO:0000259" key="3">
    <source>
        <dbReference type="Pfam" id="PF10302"/>
    </source>
</evidence>
<name>A0A1E3PSQ4_9ASCO</name>
<dbReference type="OrthoDB" id="2556122at2759"/>
<feature type="compositionally biased region" description="Low complexity" evidence="1">
    <location>
        <begin position="20"/>
        <end position="36"/>
    </location>
</feature>
<feature type="domain" description="DSC E3 ubiquitin ligase complex subunit 3 ubiquitin-like" evidence="3">
    <location>
        <begin position="72"/>
        <end position="172"/>
    </location>
</feature>
<dbReference type="GO" id="GO:0044695">
    <property type="term" value="C:Dsc E3 ubiquitin ligase complex"/>
    <property type="evidence" value="ECO:0007669"/>
    <property type="project" value="InterPro"/>
</dbReference>
<evidence type="ECO:0000256" key="1">
    <source>
        <dbReference type="SAM" id="MobiDB-lite"/>
    </source>
</evidence>
<keyword evidence="2" id="KW-0812">Transmembrane</keyword>